<sequence length="120" mass="14222">MKTQSDGTNGFELVRSTWDLMNWVLEITDCHLFDTDFNWVRDLTGNLVRTSEKMRSSGRSTVLGSIDGVRKLNFWDSLFLLLFFNLFRLDISFLGIWVLAEEEREQKLLRRRQQKDWISA</sequence>
<name>A0A7C9ECW3_OPUST</name>
<organism evidence="2">
    <name type="scientific">Opuntia streptacantha</name>
    <name type="common">Prickly pear cactus</name>
    <name type="synonym">Opuntia cardona</name>
    <dbReference type="NCBI Taxonomy" id="393608"/>
    <lineage>
        <taxon>Eukaryota</taxon>
        <taxon>Viridiplantae</taxon>
        <taxon>Streptophyta</taxon>
        <taxon>Embryophyta</taxon>
        <taxon>Tracheophyta</taxon>
        <taxon>Spermatophyta</taxon>
        <taxon>Magnoliopsida</taxon>
        <taxon>eudicotyledons</taxon>
        <taxon>Gunneridae</taxon>
        <taxon>Pentapetalae</taxon>
        <taxon>Caryophyllales</taxon>
        <taxon>Cactineae</taxon>
        <taxon>Cactaceae</taxon>
        <taxon>Opuntioideae</taxon>
        <taxon>Opuntia</taxon>
    </lineage>
</organism>
<keyword evidence="1" id="KW-1133">Transmembrane helix</keyword>
<dbReference type="EMBL" id="GISG01212030">
    <property type="protein sequence ID" value="MBA4661365.1"/>
    <property type="molecule type" value="Transcribed_RNA"/>
</dbReference>
<reference evidence="2" key="1">
    <citation type="journal article" date="2013" name="J. Plant Res.">
        <title>Effect of fungi and light on seed germination of three Opuntia species from semiarid lands of central Mexico.</title>
        <authorList>
            <person name="Delgado-Sanchez P."/>
            <person name="Jimenez-Bremont J.F."/>
            <person name="Guerrero-Gonzalez Mde L."/>
            <person name="Flores J."/>
        </authorList>
    </citation>
    <scope>NUCLEOTIDE SEQUENCE</scope>
    <source>
        <tissue evidence="2">Cladode</tissue>
    </source>
</reference>
<keyword evidence="1" id="KW-0812">Transmembrane</keyword>
<protein>
    <submittedName>
        <fullName evidence="2">Uncharacterized protein</fullName>
    </submittedName>
</protein>
<reference evidence="2" key="2">
    <citation type="submission" date="2020-07" db="EMBL/GenBank/DDBJ databases">
        <authorList>
            <person name="Vera ALvarez R."/>
            <person name="Arias-Moreno D.M."/>
            <person name="Jimenez-Jacinto V."/>
            <person name="Jimenez-Bremont J.F."/>
            <person name="Swaminathan K."/>
            <person name="Moose S.P."/>
            <person name="Guerrero-Gonzalez M.L."/>
            <person name="Marino-Ramirez L."/>
            <person name="Landsman D."/>
            <person name="Rodriguez-Kessler M."/>
            <person name="Delgado-Sanchez P."/>
        </authorList>
    </citation>
    <scope>NUCLEOTIDE SEQUENCE</scope>
    <source>
        <tissue evidence="2">Cladode</tissue>
    </source>
</reference>
<feature type="transmembrane region" description="Helical" evidence="1">
    <location>
        <begin position="78"/>
        <end position="100"/>
    </location>
</feature>
<accession>A0A7C9ECW3</accession>
<proteinExistence type="predicted"/>
<keyword evidence="1" id="KW-0472">Membrane</keyword>
<dbReference type="AlphaFoldDB" id="A0A7C9ECW3"/>
<evidence type="ECO:0000256" key="1">
    <source>
        <dbReference type="SAM" id="Phobius"/>
    </source>
</evidence>
<evidence type="ECO:0000313" key="2">
    <source>
        <dbReference type="EMBL" id="MBA4661365.1"/>
    </source>
</evidence>